<evidence type="ECO:0000313" key="3">
    <source>
        <dbReference type="Proteomes" id="UP000003947"/>
    </source>
</evidence>
<reference evidence="2 3" key="1">
    <citation type="submission" date="2012-02" db="EMBL/GenBank/DDBJ databases">
        <title>Improved High-Quality Draft sequence of Microvirga sp. WSM3557.</title>
        <authorList>
            <consortium name="US DOE Joint Genome Institute"/>
            <person name="Lucas S."/>
            <person name="Han J."/>
            <person name="Lapidus A."/>
            <person name="Cheng J.-F."/>
            <person name="Goodwin L."/>
            <person name="Pitluck S."/>
            <person name="Peters L."/>
            <person name="Zhang X."/>
            <person name="Detter J.C."/>
            <person name="Han C."/>
            <person name="Tapia R."/>
            <person name="Land M."/>
            <person name="Hauser L."/>
            <person name="Kyrpides N."/>
            <person name="Ivanova N."/>
            <person name="Pagani I."/>
            <person name="Brau L."/>
            <person name="Yates R."/>
            <person name="O'Hara G."/>
            <person name="Rui T."/>
            <person name="Howieson J."/>
            <person name="Reeve W."/>
            <person name="Woyke T."/>
        </authorList>
    </citation>
    <scope>NUCLEOTIDE SEQUENCE [LARGE SCALE GENOMIC DNA]</scope>
    <source>
        <strain evidence="2 3">WSM3557</strain>
    </source>
</reference>
<dbReference type="PATRIC" id="fig|864069.3.peg.2843"/>
<keyword evidence="1" id="KW-0472">Membrane</keyword>
<organism evidence="2 3">
    <name type="scientific">Microvirga lotononidis</name>
    <dbReference type="NCBI Taxonomy" id="864069"/>
    <lineage>
        <taxon>Bacteria</taxon>
        <taxon>Pseudomonadati</taxon>
        <taxon>Pseudomonadota</taxon>
        <taxon>Alphaproteobacteria</taxon>
        <taxon>Hyphomicrobiales</taxon>
        <taxon>Methylobacteriaceae</taxon>
        <taxon>Microvirga</taxon>
    </lineage>
</organism>
<evidence type="ECO:0000313" key="2">
    <source>
        <dbReference type="EMBL" id="EIM28984.1"/>
    </source>
</evidence>
<keyword evidence="1" id="KW-0812">Transmembrane</keyword>
<keyword evidence="3" id="KW-1185">Reference proteome</keyword>
<name>I4YYE2_9HYPH</name>
<feature type="transmembrane region" description="Helical" evidence="1">
    <location>
        <begin position="55"/>
        <end position="76"/>
    </location>
</feature>
<dbReference type="AlphaFoldDB" id="I4YYE2"/>
<dbReference type="Proteomes" id="UP000003947">
    <property type="component" value="Unassembled WGS sequence"/>
</dbReference>
<gene>
    <name evidence="2" type="ORF">MicloDRAFT_00026320</name>
</gene>
<proteinExistence type="predicted"/>
<keyword evidence="1" id="KW-1133">Transmembrane helix</keyword>
<dbReference type="HOGENOM" id="CLU_1957064_0_0_5"/>
<sequence>MAALGRPGYGFGYGARAPYYRGVAGAYGPYNRGYYGRYPYYGYGRYPYYGYYRRYPYYGAALATGLALGAWSYPYYDYGYYGYNYPYYGYYPNYYSTVASAQDCYWIRRRVVGVNGNVFIRREQVCSY</sequence>
<protein>
    <submittedName>
        <fullName evidence="2">Uncharacterized protein</fullName>
    </submittedName>
</protein>
<dbReference type="EMBL" id="JH660642">
    <property type="protein sequence ID" value="EIM28984.1"/>
    <property type="molecule type" value="Genomic_DNA"/>
</dbReference>
<accession>I4YYE2</accession>
<evidence type="ECO:0000256" key="1">
    <source>
        <dbReference type="SAM" id="Phobius"/>
    </source>
</evidence>